<reference evidence="4" key="1">
    <citation type="journal article" date="2020" name="MBio">
        <title>Horizontal gene transfer to a defensive symbiont with a reduced genome amongst a multipartite beetle microbiome.</title>
        <authorList>
            <person name="Waterworth S.C."/>
            <person name="Florez L.V."/>
            <person name="Rees E.R."/>
            <person name="Hertweck C."/>
            <person name="Kaltenpoth M."/>
            <person name="Kwan J.C."/>
        </authorList>
    </citation>
    <scope>NUCLEOTIDE SEQUENCE [LARGE SCALE GENOMIC DNA]</scope>
</reference>
<dbReference type="AlphaFoldDB" id="A0A7V8FLV5"/>
<dbReference type="EMBL" id="WNDQ01000055">
    <property type="protein sequence ID" value="KAF1019454.1"/>
    <property type="molecule type" value="Genomic_DNA"/>
</dbReference>
<evidence type="ECO:0000256" key="1">
    <source>
        <dbReference type="ARBA" id="ARBA00009981"/>
    </source>
</evidence>
<dbReference type="Gene3D" id="3.40.1620.10">
    <property type="entry name" value="YefM-like domain"/>
    <property type="match status" value="1"/>
</dbReference>
<dbReference type="InterPro" id="IPR006442">
    <property type="entry name" value="Antitoxin_Phd/YefM"/>
</dbReference>
<protein>
    <recommendedName>
        <fullName evidence="2">Antitoxin</fullName>
    </recommendedName>
</protein>
<evidence type="ECO:0000313" key="4">
    <source>
        <dbReference type="Proteomes" id="UP000461670"/>
    </source>
</evidence>
<organism evidence="3 4">
    <name type="scientific">Paracidovorax wautersii</name>
    <dbReference type="NCBI Taxonomy" id="1177982"/>
    <lineage>
        <taxon>Bacteria</taxon>
        <taxon>Pseudomonadati</taxon>
        <taxon>Pseudomonadota</taxon>
        <taxon>Betaproteobacteria</taxon>
        <taxon>Burkholderiales</taxon>
        <taxon>Comamonadaceae</taxon>
        <taxon>Paracidovorax</taxon>
    </lineage>
</organism>
<evidence type="ECO:0000256" key="2">
    <source>
        <dbReference type="RuleBase" id="RU362080"/>
    </source>
</evidence>
<dbReference type="Proteomes" id="UP000461670">
    <property type="component" value="Unassembled WGS sequence"/>
</dbReference>
<comment type="similarity">
    <text evidence="1 2">Belongs to the phD/YefM antitoxin family.</text>
</comment>
<dbReference type="Pfam" id="PF02604">
    <property type="entry name" value="PhdYeFM_antitox"/>
    <property type="match status" value="1"/>
</dbReference>
<name>A0A7V8FLV5_9BURK</name>
<dbReference type="InterPro" id="IPR036165">
    <property type="entry name" value="YefM-like_sf"/>
</dbReference>
<accession>A0A7V8FLV5</accession>
<sequence>MTLAAVSARAPARTAGLAAASAPSLAELPRHNASHVKNKWGEVVRQVHQSGSVAITNHAAIEMVLLDAATYQRLTDDLQALRAEREQAVLDALSARFDERLAQLQQPDAADRLDALFAAQGAIDQPPHAGETF</sequence>
<dbReference type="SUPFAM" id="SSF143120">
    <property type="entry name" value="YefM-like"/>
    <property type="match status" value="1"/>
</dbReference>
<comment type="caution">
    <text evidence="3">The sequence shown here is derived from an EMBL/GenBank/DDBJ whole genome shotgun (WGS) entry which is preliminary data.</text>
</comment>
<comment type="function">
    <text evidence="2">Antitoxin component of a type II toxin-antitoxin (TA) system.</text>
</comment>
<proteinExistence type="inferred from homology"/>
<gene>
    <name evidence="3" type="ORF">GAK30_03117</name>
</gene>
<evidence type="ECO:0000313" key="3">
    <source>
        <dbReference type="EMBL" id="KAF1019454.1"/>
    </source>
</evidence>